<dbReference type="AlphaFoldDB" id="A0A0F9BRI1"/>
<dbReference type="Gene3D" id="3.30.420.280">
    <property type="match status" value="1"/>
</dbReference>
<accession>A0A0F9BRI1</accession>
<name>A0A0F9BRI1_9ZZZZ</name>
<sequence length="421" mass="48971">VINSTDEQCSVCGETHRFLDRIFNYTNRQRELRRAVNTHRYVLYGGCRGGGKSYGLRWIAIDLLVNQWFLGLGVRNARFGIFCEDYPALEDRQISKCRVEFPEWLGSWRKNDFRLDKEFGGGVVCFRNLDDPSKYMSAEFSGIGVDELTKNDESIFEILRGSLRWPGIERTIFIGATNPGEKGHLWVKRLWMDERFPKELQAKAHEFKYVKALPTDNPHNADSYIEELKALPDKRRRAWLEGDWTVFEGQVFEEWRNELHVLEEFEVPPNWEWGAGLDFGYRANGVLSIIASGSENRVVVVDEFVFKELYAEEAGYQSGLKLRAYPQFSWVCADEAMFWQTGQGPTQAEQFQTGLNRAMGRFAPVLVKITHGKGSRPARLELFHRYLAWKQVNGKVPEWNQPRLRFHKRCRYHIETIPALP</sequence>
<dbReference type="Gene3D" id="3.40.50.300">
    <property type="entry name" value="P-loop containing nucleotide triphosphate hydrolases"/>
    <property type="match status" value="1"/>
</dbReference>
<evidence type="ECO:0000313" key="1">
    <source>
        <dbReference type="EMBL" id="KKK86971.1"/>
    </source>
</evidence>
<dbReference type="Pfam" id="PF03237">
    <property type="entry name" value="Terminase_6N"/>
    <property type="match status" value="1"/>
</dbReference>
<organism evidence="1">
    <name type="scientific">marine sediment metagenome</name>
    <dbReference type="NCBI Taxonomy" id="412755"/>
    <lineage>
        <taxon>unclassified sequences</taxon>
        <taxon>metagenomes</taxon>
        <taxon>ecological metagenomes</taxon>
    </lineage>
</organism>
<proteinExistence type="predicted"/>
<comment type="caution">
    <text evidence="1">The sequence shown here is derived from an EMBL/GenBank/DDBJ whole genome shotgun (WGS) entry which is preliminary data.</text>
</comment>
<gene>
    <name evidence="1" type="ORF">LCGC14_2757910</name>
</gene>
<feature type="non-terminal residue" evidence="1">
    <location>
        <position position="421"/>
    </location>
</feature>
<dbReference type="EMBL" id="LAZR01050610">
    <property type="protein sequence ID" value="KKK86971.1"/>
    <property type="molecule type" value="Genomic_DNA"/>
</dbReference>
<dbReference type="InterPro" id="IPR027417">
    <property type="entry name" value="P-loop_NTPase"/>
</dbReference>
<feature type="non-terminal residue" evidence="1">
    <location>
        <position position="1"/>
    </location>
</feature>
<protein>
    <submittedName>
        <fullName evidence="1">Uncharacterized protein</fullName>
    </submittedName>
</protein>
<reference evidence="1" key="1">
    <citation type="journal article" date="2015" name="Nature">
        <title>Complex archaea that bridge the gap between prokaryotes and eukaryotes.</title>
        <authorList>
            <person name="Spang A."/>
            <person name="Saw J.H."/>
            <person name="Jorgensen S.L."/>
            <person name="Zaremba-Niedzwiedzka K."/>
            <person name="Martijn J."/>
            <person name="Lind A.E."/>
            <person name="van Eijk R."/>
            <person name="Schleper C."/>
            <person name="Guy L."/>
            <person name="Ettema T.J."/>
        </authorList>
    </citation>
    <scope>NUCLEOTIDE SEQUENCE</scope>
</reference>